<evidence type="ECO:0000313" key="3">
    <source>
        <dbReference type="EMBL" id="MBS1259008.1"/>
    </source>
</evidence>
<feature type="signal peptide" evidence="2">
    <location>
        <begin position="1"/>
        <end position="20"/>
    </location>
</feature>
<protein>
    <submittedName>
        <fullName evidence="3">Uncharacterized protein</fullName>
    </submittedName>
</protein>
<feature type="chain" id="PRO_5037276255" evidence="2">
    <location>
        <begin position="21"/>
        <end position="170"/>
    </location>
</feature>
<feature type="coiled-coil region" evidence="1">
    <location>
        <begin position="31"/>
        <end position="58"/>
    </location>
</feature>
<evidence type="ECO:0000313" key="4">
    <source>
        <dbReference type="Proteomes" id="UP000722750"/>
    </source>
</evidence>
<proteinExistence type="predicted"/>
<comment type="caution">
    <text evidence="3">The sequence shown here is derived from an EMBL/GenBank/DDBJ whole genome shotgun (WGS) entry which is preliminary data.</text>
</comment>
<dbReference type="AlphaFoldDB" id="A0A941W4B6"/>
<dbReference type="Proteomes" id="UP000722750">
    <property type="component" value="Unassembled WGS sequence"/>
</dbReference>
<keyword evidence="1" id="KW-0175">Coiled coil</keyword>
<sequence>MKRILIFLILCFTPSFFLLGASDSQPVLEKLDSLKKAISDLSFRILALEKRIISLEEKIFLQATRQDKHPGKIPESFEQTADDFSIESVTCETRYNDTIFKGDVTNNTNQDFRYSLFKITVYDKNGSVVSSNDFYILNMDRGTTRTFEATIHGFKKKEFERYEITFTKGS</sequence>
<evidence type="ECO:0000256" key="2">
    <source>
        <dbReference type="SAM" id="SignalP"/>
    </source>
</evidence>
<accession>A0A941W4B6</accession>
<dbReference type="NCBIfam" id="NF038353">
    <property type="entry name" value="FxLYD_dom"/>
    <property type="match status" value="1"/>
</dbReference>
<evidence type="ECO:0000256" key="1">
    <source>
        <dbReference type="SAM" id="Coils"/>
    </source>
</evidence>
<gene>
    <name evidence="3" type="ORF">MAG551_02074</name>
</gene>
<reference evidence="3" key="1">
    <citation type="journal article" date="2021" name="ISME J.">
        <title>Fine-scale metabolic discontinuity in a stratified prokaryote microbiome of a Red Sea deep halocline.</title>
        <authorList>
            <person name="Michoud G."/>
            <person name="Ngugi D.K."/>
            <person name="Barozzi A."/>
            <person name="Merlino G."/>
            <person name="Calleja M.L."/>
            <person name="Delgado-Huertas A."/>
            <person name="Moran X.A.G."/>
            <person name="Daffonchio D."/>
        </authorList>
    </citation>
    <scope>NUCLEOTIDE SEQUENCE</scope>
    <source>
        <strain evidence="3">SuakinDeep_MAG55_1</strain>
    </source>
</reference>
<keyword evidence="2" id="KW-0732">Signal</keyword>
<dbReference type="EMBL" id="JAANXD010000077">
    <property type="protein sequence ID" value="MBS1259008.1"/>
    <property type="molecule type" value="Genomic_DNA"/>
</dbReference>
<dbReference type="InterPro" id="IPR047676">
    <property type="entry name" value="FxLYD_dom"/>
</dbReference>
<name>A0A941W4B6_9BACT</name>
<organism evidence="3 4">
    <name type="scientific">Candidatus Scalindua arabica</name>
    <dbReference type="NCBI Taxonomy" id="1127984"/>
    <lineage>
        <taxon>Bacteria</taxon>
        <taxon>Pseudomonadati</taxon>
        <taxon>Planctomycetota</taxon>
        <taxon>Candidatus Brocadiia</taxon>
        <taxon>Candidatus Brocadiales</taxon>
        <taxon>Candidatus Scalinduaceae</taxon>
        <taxon>Candidatus Scalindua</taxon>
    </lineage>
</organism>